<feature type="domain" description="YdbS-like PH" evidence="2">
    <location>
        <begin position="430"/>
        <end position="495"/>
    </location>
</feature>
<dbReference type="InterPro" id="IPR005182">
    <property type="entry name" value="YdbS-like_PH"/>
</dbReference>
<dbReference type="Proteomes" id="UP000599688">
    <property type="component" value="Unassembled WGS sequence"/>
</dbReference>
<feature type="transmembrane region" description="Helical" evidence="1">
    <location>
        <begin position="207"/>
        <end position="229"/>
    </location>
</feature>
<protein>
    <recommendedName>
        <fullName evidence="2">YdbS-like PH domain-containing protein</fullName>
    </recommendedName>
</protein>
<dbReference type="PIRSF" id="PIRSF026631">
    <property type="entry name" value="UCP026631"/>
    <property type="match status" value="1"/>
</dbReference>
<feature type="transmembrane region" description="Helical" evidence="1">
    <location>
        <begin position="367"/>
        <end position="385"/>
    </location>
</feature>
<dbReference type="PANTHER" id="PTHR34473">
    <property type="entry name" value="UPF0699 TRANSMEMBRANE PROTEIN YDBS"/>
    <property type="match status" value="1"/>
</dbReference>
<feature type="transmembrane region" description="Helical" evidence="1">
    <location>
        <begin position="391"/>
        <end position="418"/>
    </location>
</feature>
<dbReference type="Pfam" id="PF03703">
    <property type="entry name" value="bPH_2"/>
    <property type="match status" value="2"/>
</dbReference>
<name>A0A916ZT27_9FLAO</name>
<evidence type="ECO:0000256" key="1">
    <source>
        <dbReference type="SAM" id="Phobius"/>
    </source>
</evidence>
<accession>A0A916ZT27</accession>
<evidence type="ECO:0000259" key="2">
    <source>
        <dbReference type="Pfam" id="PF03703"/>
    </source>
</evidence>
<feature type="transmembrane region" description="Helical" evidence="1">
    <location>
        <begin position="49"/>
        <end position="72"/>
    </location>
</feature>
<dbReference type="RefSeq" id="WP_188405949.1">
    <property type="nucleotide sequence ID" value="NZ_BMGL01000006.1"/>
</dbReference>
<keyword evidence="1" id="KW-0472">Membrane</keyword>
<organism evidence="3 4">
    <name type="scientific">Psychroflexus salis</name>
    <dbReference type="NCBI Taxonomy" id="1526574"/>
    <lineage>
        <taxon>Bacteria</taxon>
        <taxon>Pseudomonadati</taxon>
        <taxon>Bacteroidota</taxon>
        <taxon>Flavobacteriia</taxon>
        <taxon>Flavobacteriales</taxon>
        <taxon>Flavobacteriaceae</taxon>
        <taxon>Psychroflexus</taxon>
    </lineage>
</organism>
<reference evidence="3 4" key="1">
    <citation type="journal article" date="2014" name="Int. J. Syst. Evol. Microbiol.">
        <title>Complete genome sequence of Corynebacterium casei LMG S-19264T (=DSM 44701T), isolated from a smear-ripened cheese.</title>
        <authorList>
            <consortium name="US DOE Joint Genome Institute (JGI-PGF)"/>
            <person name="Walter F."/>
            <person name="Albersmeier A."/>
            <person name="Kalinowski J."/>
            <person name="Ruckert C."/>
        </authorList>
    </citation>
    <scope>NUCLEOTIDE SEQUENCE [LARGE SCALE GENOMIC DNA]</scope>
    <source>
        <strain evidence="3 4">CGMCC 1.12925</strain>
    </source>
</reference>
<keyword evidence="4" id="KW-1185">Reference proteome</keyword>
<sequence>MSKQDFSQPQRQSVNGIFLIFFADVAKQFKRFFYALFAPFLSENFRENYSVYLVAGIIVLVILQFIFSYLSYLKYQFQIQQKAFIVQKGVIKRSKVEIPFHRIQNINLQQNILQQVFGVVGFQIETAGESASEIKIKALSQTTAKQLKNALLEDVKDVLDDAKVVADKNQDHHHHKDIESKTSSQSTSTLLHLSFGKLLKVGLSSNYLKGLGLLAVFIGSISNFVNDILSRFIEVDFNEDLVNRLPETLSFIALVAFVLISLVFLLTVSLEVIKYFNLKVVRIKNNFEVEYGLFKKVNQVIKKNKTQVVSFEHNPILRLFKINKVFVSQASASEITEKQKIGLVGITSEQFKEFFEAIFDLNLQQNFVYVHTSFRYMIVLFWRQLPVVLGFGIAGYLLFSIFAAIAFALLILIGFSFLNYKIVKKSFIGLNDDVLQIGSGSIHTKLEYVALHKIQSVQLKRSIFQRRNDHSDLLIYTASGNISISYLPYQESLKLFNFMLYKIESSRLDWI</sequence>
<evidence type="ECO:0000313" key="4">
    <source>
        <dbReference type="Proteomes" id="UP000599688"/>
    </source>
</evidence>
<proteinExistence type="predicted"/>
<evidence type="ECO:0000313" key="3">
    <source>
        <dbReference type="EMBL" id="GGE12527.1"/>
    </source>
</evidence>
<feature type="transmembrane region" description="Helical" evidence="1">
    <location>
        <begin position="12"/>
        <end position="29"/>
    </location>
</feature>
<feature type="domain" description="YdbS-like PH" evidence="2">
    <location>
        <begin position="72"/>
        <end position="150"/>
    </location>
</feature>
<feature type="transmembrane region" description="Helical" evidence="1">
    <location>
        <begin position="249"/>
        <end position="273"/>
    </location>
</feature>
<dbReference type="PANTHER" id="PTHR34473:SF2">
    <property type="entry name" value="UPF0699 TRANSMEMBRANE PROTEIN YDBT"/>
    <property type="match status" value="1"/>
</dbReference>
<dbReference type="EMBL" id="BMGL01000006">
    <property type="protein sequence ID" value="GGE12527.1"/>
    <property type="molecule type" value="Genomic_DNA"/>
</dbReference>
<keyword evidence="1" id="KW-1133">Transmembrane helix</keyword>
<keyword evidence="1" id="KW-0812">Transmembrane</keyword>
<dbReference type="AlphaFoldDB" id="A0A916ZT27"/>
<comment type="caution">
    <text evidence="3">The sequence shown here is derived from an EMBL/GenBank/DDBJ whole genome shotgun (WGS) entry which is preliminary data.</text>
</comment>
<dbReference type="InterPro" id="IPR014529">
    <property type="entry name" value="UCP026631"/>
</dbReference>
<gene>
    <name evidence="3" type="ORF">GCM10010831_12440</name>
</gene>